<name>A0A7S4FW78_9EUGL</name>
<proteinExistence type="predicted"/>
<reference evidence="1" key="1">
    <citation type="submission" date="2021-01" db="EMBL/GenBank/DDBJ databases">
        <authorList>
            <person name="Corre E."/>
            <person name="Pelletier E."/>
            <person name="Niang G."/>
            <person name="Scheremetjew M."/>
            <person name="Finn R."/>
            <person name="Kale V."/>
            <person name="Holt S."/>
            <person name="Cochrane G."/>
            <person name="Meng A."/>
            <person name="Brown T."/>
            <person name="Cohen L."/>
        </authorList>
    </citation>
    <scope>NUCLEOTIDE SEQUENCE</scope>
    <source>
        <strain evidence="1">CCMP1594</strain>
    </source>
</reference>
<evidence type="ECO:0000313" key="1">
    <source>
        <dbReference type="EMBL" id="CAE0817196.1"/>
    </source>
</evidence>
<gene>
    <name evidence="1" type="ORF">EGYM00163_LOCUS28358</name>
</gene>
<dbReference type="EMBL" id="HBJA01081139">
    <property type="protein sequence ID" value="CAE0817196.1"/>
    <property type="molecule type" value="Transcribed_RNA"/>
</dbReference>
<dbReference type="AlphaFoldDB" id="A0A7S4FW78"/>
<sequence>MEGKVGHGSERCCNNICCCSDKGFAFAKGGVHRQKNFKDNCFTASRKQPSRTWERAAGMTRAEKAVRRIRHALLKVGVHASSTLCRDAVEYSDGGLVCMAGSQPGLQRVRRHDLKDP</sequence>
<protein>
    <submittedName>
        <fullName evidence="1">Uncharacterized protein</fullName>
    </submittedName>
</protein>
<organism evidence="1">
    <name type="scientific">Eutreptiella gymnastica</name>
    <dbReference type="NCBI Taxonomy" id="73025"/>
    <lineage>
        <taxon>Eukaryota</taxon>
        <taxon>Discoba</taxon>
        <taxon>Euglenozoa</taxon>
        <taxon>Euglenida</taxon>
        <taxon>Spirocuta</taxon>
        <taxon>Euglenophyceae</taxon>
        <taxon>Eutreptiales</taxon>
        <taxon>Eutreptiaceae</taxon>
        <taxon>Eutreptiella</taxon>
    </lineage>
</organism>
<accession>A0A7S4FW78</accession>